<dbReference type="InterPro" id="IPR000612">
    <property type="entry name" value="PMP3"/>
</dbReference>
<evidence type="ECO:0000256" key="2">
    <source>
        <dbReference type="ARBA" id="ARBA00009530"/>
    </source>
</evidence>
<feature type="transmembrane region" description="Helical" evidence="6">
    <location>
        <begin position="33"/>
        <end position="56"/>
    </location>
</feature>
<comment type="subcellular location">
    <subcellularLocation>
        <location evidence="1">Membrane</location>
    </subcellularLocation>
</comment>
<keyword evidence="4 6" id="KW-1133">Transmembrane helix</keyword>
<evidence type="ECO:0000256" key="3">
    <source>
        <dbReference type="ARBA" id="ARBA00022692"/>
    </source>
</evidence>
<proteinExistence type="inferred from homology"/>
<sequence>MVATEDQKIWIIIWIIVCPPTAVALMTRDGTQAAINLLLCFLFYIPGIVHAVWLFMKSDEYRPAVQ</sequence>
<dbReference type="EMBL" id="CATQJA010002645">
    <property type="protein sequence ID" value="CAJ0576633.1"/>
    <property type="molecule type" value="Genomic_DNA"/>
</dbReference>
<dbReference type="PANTHER" id="PTHR21659:SF16">
    <property type="entry name" value="UPF0057 MEMBRANE PROTEIN C04G6.5-RELATED"/>
    <property type="match status" value="1"/>
</dbReference>
<evidence type="ECO:0008006" key="9">
    <source>
        <dbReference type="Google" id="ProtNLM"/>
    </source>
</evidence>
<keyword evidence="3 6" id="KW-0812">Transmembrane</keyword>
<reference evidence="7" key="1">
    <citation type="submission" date="2023-06" db="EMBL/GenBank/DDBJ databases">
        <authorList>
            <person name="Delattre M."/>
        </authorList>
    </citation>
    <scope>NUCLEOTIDE SEQUENCE</scope>
    <source>
        <strain evidence="7">AF72</strain>
    </source>
</reference>
<evidence type="ECO:0000256" key="6">
    <source>
        <dbReference type="SAM" id="Phobius"/>
    </source>
</evidence>
<feature type="transmembrane region" description="Helical" evidence="6">
    <location>
        <begin position="9"/>
        <end position="27"/>
    </location>
</feature>
<evidence type="ECO:0000256" key="5">
    <source>
        <dbReference type="ARBA" id="ARBA00023136"/>
    </source>
</evidence>
<keyword evidence="8" id="KW-1185">Reference proteome</keyword>
<dbReference type="GO" id="GO:0016020">
    <property type="term" value="C:membrane"/>
    <property type="evidence" value="ECO:0007669"/>
    <property type="project" value="UniProtKB-SubCell"/>
</dbReference>
<evidence type="ECO:0000256" key="1">
    <source>
        <dbReference type="ARBA" id="ARBA00004370"/>
    </source>
</evidence>
<dbReference type="Proteomes" id="UP001177023">
    <property type="component" value="Unassembled WGS sequence"/>
</dbReference>
<name>A0AA36G8M9_9BILA</name>
<dbReference type="AlphaFoldDB" id="A0AA36G8M9"/>
<keyword evidence="5 6" id="KW-0472">Membrane</keyword>
<gene>
    <name evidence="7" type="ORF">MSPICULIGERA_LOCUS14923</name>
</gene>
<evidence type="ECO:0000256" key="4">
    <source>
        <dbReference type="ARBA" id="ARBA00022989"/>
    </source>
</evidence>
<comment type="caution">
    <text evidence="7">The sequence shown here is derived from an EMBL/GenBank/DDBJ whole genome shotgun (WGS) entry which is preliminary data.</text>
</comment>
<dbReference type="Pfam" id="PF01679">
    <property type="entry name" value="Pmp3"/>
    <property type="match status" value="1"/>
</dbReference>
<evidence type="ECO:0000313" key="7">
    <source>
        <dbReference type="EMBL" id="CAJ0576633.1"/>
    </source>
</evidence>
<feature type="non-terminal residue" evidence="7">
    <location>
        <position position="66"/>
    </location>
</feature>
<comment type="similarity">
    <text evidence="2">Belongs to the UPF0057 (PMP3) family.</text>
</comment>
<organism evidence="7 8">
    <name type="scientific">Mesorhabditis spiculigera</name>
    <dbReference type="NCBI Taxonomy" id="96644"/>
    <lineage>
        <taxon>Eukaryota</taxon>
        <taxon>Metazoa</taxon>
        <taxon>Ecdysozoa</taxon>
        <taxon>Nematoda</taxon>
        <taxon>Chromadorea</taxon>
        <taxon>Rhabditida</taxon>
        <taxon>Rhabditina</taxon>
        <taxon>Rhabditomorpha</taxon>
        <taxon>Rhabditoidea</taxon>
        <taxon>Rhabditidae</taxon>
        <taxon>Mesorhabditinae</taxon>
        <taxon>Mesorhabditis</taxon>
    </lineage>
</organism>
<evidence type="ECO:0000313" key="8">
    <source>
        <dbReference type="Proteomes" id="UP001177023"/>
    </source>
</evidence>
<accession>A0AA36G8M9</accession>
<protein>
    <recommendedName>
        <fullName evidence="9">YqaE/Pmp3 family membrane protein</fullName>
    </recommendedName>
</protein>
<dbReference type="PANTHER" id="PTHR21659">
    <property type="entry name" value="HYDROPHOBIC PROTEIN RCI2 LOW TEMPERATURE AND SALT RESPONSIVE PROTEIN LTI6 -RELATED"/>
    <property type="match status" value="1"/>
</dbReference>